<dbReference type="STRING" id="1105367.CG50_07850"/>
<name>A0A086XRV3_9RHOB</name>
<dbReference type="PANTHER" id="PTHR21064">
    <property type="entry name" value="AMINOGLYCOSIDE PHOSPHOTRANSFERASE DOMAIN-CONTAINING PROTEIN-RELATED"/>
    <property type="match status" value="1"/>
</dbReference>
<reference evidence="3 4" key="1">
    <citation type="submission" date="2014-03" db="EMBL/GenBank/DDBJ databases">
        <title>Genome of Paenirhodobacter enshiensis DW2-9.</title>
        <authorList>
            <person name="Wang D."/>
            <person name="Wang G."/>
        </authorList>
    </citation>
    <scope>NUCLEOTIDE SEQUENCE [LARGE SCALE GENOMIC DNA]</scope>
    <source>
        <strain evidence="3 4">DW2-9</strain>
    </source>
</reference>
<dbReference type="GO" id="GO:0019202">
    <property type="term" value="F:amino acid kinase activity"/>
    <property type="evidence" value="ECO:0007669"/>
    <property type="project" value="TreeGrafter"/>
</dbReference>
<keyword evidence="4" id="KW-1185">Reference proteome</keyword>
<gene>
    <name evidence="3" type="ORF">CG50_07850</name>
</gene>
<comment type="caution">
    <text evidence="3">The sequence shown here is derived from an EMBL/GenBank/DDBJ whole genome shotgun (WGS) entry which is preliminary data.</text>
</comment>
<dbReference type="Pfam" id="PF01636">
    <property type="entry name" value="APH"/>
    <property type="match status" value="1"/>
</dbReference>
<dbReference type="InterPro" id="IPR011009">
    <property type="entry name" value="Kinase-like_dom_sf"/>
</dbReference>
<dbReference type="RefSeq" id="WP_036639318.1">
    <property type="nucleotide sequence ID" value="NZ_JFZB01000035.1"/>
</dbReference>
<sequence length="331" mass="36576">MLYDDAFTARLHAGLRRALPAWGFDPDTALTLLTVSENATFVATQPDGRRFVLRVGRPGYHDAAEVRSELDWIGALRAAHTIDTPAPVPCRNGAPVHCFDDGGEPRLVTCFEHVAGTAPDDSRPAPDRFRTLGALAARMHAQSRSFRRPPGFRRKSWTWDTIIGPAARWGDWRAAPGLSQADRALLERAAGQLRHDTDAFGTAPDRFGLIHGDMRAANLIEGQDGRLWVIDFDDCGLCWFGYDFAASVSFIEDDPRLPELMRAWIEGYRSVAPLSEAGAARLPMFVMLRRMQLTAWLASHAETPTARMLAPRYGAGTVALARDWLSARAAR</sequence>
<feature type="domain" description="Aminoglycoside phosphotransferase" evidence="2">
    <location>
        <begin position="37"/>
        <end position="274"/>
    </location>
</feature>
<dbReference type="eggNOG" id="COG2334">
    <property type="taxonomic scope" value="Bacteria"/>
</dbReference>
<protein>
    <recommendedName>
        <fullName evidence="2">Aminoglycoside phosphotransferase domain-containing protein</fullName>
    </recommendedName>
</protein>
<dbReference type="Gene3D" id="3.90.1200.10">
    <property type="match status" value="1"/>
</dbReference>
<dbReference type="AlphaFoldDB" id="A0A086XRV3"/>
<organism evidence="3 4">
    <name type="scientific">Paenirhodobacter enshiensis</name>
    <dbReference type="NCBI Taxonomy" id="1105367"/>
    <lineage>
        <taxon>Bacteria</taxon>
        <taxon>Pseudomonadati</taxon>
        <taxon>Pseudomonadota</taxon>
        <taxon>Alphaproteobacteria</taxon>
        <taxon>Rhodobacterales</taxon>
        <taxon>Rhodobacter group</taxon>
        <taxon>Paenirhodobacter</taxon>
    </lineage>
</organism>
<dbReference type="EMBL" id="JFZB01000035">
    <property type="protein sequence ID" value="KFI24753.1"/>
    <property type="molecule type" value="Genomic_DNA"/>
</dbReference>
<dbReference type="PANTHER" id="PTHR21064:SF6">
    <property type="entry name" value="AMINOGLYCOSIDE PHOSPHOTRANSFERASE DOMAIN-CONTAINING PROTEIN"/>
    <property type="match status" value="1"/>
</dbReference>
<evidence type="ECO:0000313" key="3">
    <source>
        <dbReference type="EMBL" id="KFI24753.1"/>
    </source>
</evidence>
<proteinExistence type="inferred from homology"/>
<evidence type="ECO:0000313" key="4">
    <source>
        <dbReference type="Proteomes" id="UP000028824"/>
    </source>
</evidence>
<dbReference type="InterPro" id="IPR050249">
    <property type="entry name" value="Pseudomonas-type_ThrB"/>
</dbReference>
<dbReference type="OrthoDB" id="241498at2"/>
<evidence type="ECO:0000256" key="1">
    <source>
        <dbReference type="ARBA" id="ARBA00038240"/>
    </source>
</evidence>
<dbReference type="Proteomes" id="UP000028824">
    <property type="component" value="Unassembled WGS sequence"/>
</dbReference>
<dbReference type="SUPFAM" id="SSF56112">
    <property type="entry name" value="Protein kinase-like (PK-like)"/>
    <property type="match status" value="1"/>
</dbReference>
<evidence type="ECO:0000259" key="2">
    <source>
        <dbReference type="Pfam" id="PF01636"/>
    </source>
</evidence>
<dbReference type="InterPro" id="IPR002575">
    <property type="entry name" value="Aminoglycoside_PTrfase"/>
</dbReference>
<comment type="similarity">
    <text evidence="1">Belongs to the pseudomonas-type ThrB family.</text>
</comment>
<accession>A0A086XRV3</accession>